<proteinExistence type="predicted"/>
<protein>
    <submittedName>
        <fullName evidence="2">NIPSNAP protein</fullName>
    </submittedName>
</protein>
<dbReference type="OrthoDB" id="9809695at2"/>
<evidence type="ECO:0000259" key="1">
    <source>
        <dbReference type="Pfam" id="PF07978"/>
    </source>
</evidence>
<comment type="caution">
    <text evidence="2">The sequence shown here is derived from an EMBL/GenBank/DDBJ whole genome shotgun (WGS) entry which is preliminary data.</text>
</comment>
<feature type="domain" description="NIPSNAP" evidence="1">
    <location>
        <begin position="24"/>
        <end position="110"/>
    </location>
</feature>
<keyword evidence="3" id="KW-1185">Reference proteome</keyword>
<evidence type="ECO:0000313" key="3">
    <source>
        <dbReference type="Proteomes" id="UP000315167"/>
    </source>
</evidence>
<dbReference type="InterPro" id="IPR012577">
    <property type="entry name" value="NIPSNAP"/>
</dbReference>
<reference evidence="2 3" key="1">
    <citation type="journal article" date="2015" name="Stand. Genomic Sci.">
        <title>Genomic Encyclopedia of Bacterial and Archaeal Type Strains, Phase III: the genomes of soil and plant-associated and newly described type strains.</title>
        <authorList>
            <person name="Whitman W.B."/>
            <person name="Woyke T."/>
            <person name="Klenk H.P."/>
            <person name="Zhou Y."/>
            <person name="Lilburn T.G."/>
            <person name="Beck B.J."/>
            <person name="De Vos P."/>
            <person name="Vandamme P."/>
            <person name="Eisen J.A."/>
            <person name="Garrity G."/>
            <person name="Hugenholtz P."/>
            <person name="Kyrpides N.C."/>
        </authorList>
    </citation>
    <scope>NUCLEOTIDE SEQUENCE [LARGE SCALE GENOMIC DNA]</scope>
    <source>
        <strain evidence="2 3">CGMCC 1.10821</strain>
    </source>
</reference>
<dbReference type="Gene3D" id="3.30.70.100">
    <property type="match status" value="2"/>
</dbReference>
<dbReference type="SUPFAM" id="SSF54909">
    <property type="entry name" value="Dimeric alpha+beta barrel"/>
    <property type="match status" value="2"/>
</dbReference>
<accession>A0A562KVV0</accession>
<dbReference type="InterPro" id="IPR011008">
    <property type="entry name" value="Dimeric_a/b-barrel"/>
</dbReference>
<name>A0A562KVV0_9GAMM</name>
<gene>
    <name evidence="2" type="ORF">IP90_03081</name>
</gene>
<evidence type="ECO:0000313" key="2">
    <source>
        <dbReference type="EMBL" id="TWH99466.1"/>
    </source>
</evidence>
<dbReference type="Pfam" id="PF07978">
    <property type="entry name" value="NIPSNAP"/>
    <property type="match status" value="1"/>
</dbReference>
<dbReference type="AlphaFoldDB" id="A0A562KVV0"/>
<dbReference type="Proteomes" id="UP000315167">
    <property type="component" value="Unassembled WGS sequence"/>
</dbReference>
<dbReference type="EMBL" id="VLKN01000010">
    <property type="protein sequence ID" value="TWH99466.1"/>
    <property type="molecule type" value="Genomic_DNA"/>
</dbReference>
<organism evidence="2 3">
    <name type="scientific">Luteimonas cucumeris</name>
    <dbReference type="NCBI Taxonomy" id="985012"/>
    <lineage>
        <taxon>Bacteria</taxon>
        <taxon>Pseudomonadati</taxon>
        <taxon>Pseudomonadota</taxon>
        <taxon>Gammaproteobacteria</taxon>
        <taxon>Lysobacterales</taxon>
        <taxon>Lysobacteraceae</taxon>
        <taxon>Luteimonas</taxon>
    </lineage>
</organism>
<sequence>MNFDRLTTTDKDGTEQTASIHPIVEMRQYTLHPGRRDTLIDLFERHLIEPQNAAGMEVLAHFRDFDAPDRFVWFRGFRDLAARGEALSAFYLHGTAWREHRDAANATMIDSDNVLLLREARPGSGFAPARSPRPPIDARASTPAMVCVTTYSFGRPVDDAFLDFFEQAIAPAATRAGAKLLAAYASEHGHNDFPQLPVREGENVFVWVAAFASQADHERHFQALSHSPRWRDEVQPHLSRCLVKPAEVRRLTPAARSLVQG</sequence>